<dbReference type="Pfam" id="PF13185">
    <property type="entry name" value="GAF_2"/>
    <property type="match status" value="1"/>
</dbReference>
<evidence type="ECO:0000256" key="7">
    <source>
        <dbReference type="ARBA" id="ARBA00022840"/>
    </source>
</evidence>
<comment type="catalytic activity">
    <reaction evidence="1">
        <text>ATP + protein L-histidine = ADP + protein N-phospho-L-histidine.</text>
        <dbReference type="EC" id="2.7.13.3"/>
    </reaction>
</comment>
<keyword evidence="11" id="KW-1185">Reference proteome</keyword>
<name>A0ABX1ESQ6_9PROT</name>
<sequence length="391" mass="41988">MMSAGIRTEGGGELYTRLRQQQLISAFGREALRGQGLKELLQEASRIAAEGLGTSLAKVLQHIPAEGALKIVAGVGWRSDVIGVVRFGTDLESPAGFALRTGAPVISNHLGGEGRFRTPRLMVEHGVRRAVNVLIRGEAGAPPFGVLEVDSRDPSEDFSESDVDFLQALANVVGLAIDRDRDRRDRDLLTREAHHRVKNSLQIAQTLLRLQLREVEDPEARLQLEQAARRIMTIGAVHERLFSGPAIGQVSVGTYLRGLVEDLRNSLGVGEGGRPLELELTALGEMAVWDGDRVTTLGLVVTELVTNAFKYGRGGVLIRLDIAALDGTGTLVVEDGGEGPPEGYDQVRGRGLGMRILATLLRGGALVPEWPDGGRFRFVATLPPAVSAPSS</sequence>
<organism evidence="10 11">
    <name type="scientific">Falsiroseomonas frigidaquae</name>
    <dbReference type="NCBI Taxonomy" id="487318"/>
    <lineage>
        <taxon>Bacteria</taxon>
        <taxon>Pseudomonadati</taxon>
        <taxon>Pseudomonadota</taxon>
        <taxon>Alphaproteobacteria</taxon>
        <taxon>Acetobacterales</taxon>
        <taxon>Roseomonadaceae</taxon>
        <taxon>Falsiroseomonas</taxon>
    </lineage>
</organism>
<protein>
    <recommendedName>
        <fullName evidence="2">histidine kinase</fullName>
        <ecNumber evidence="2">2.7.13.3</ecNumber>
    </recommendedName>
</protein>
<dbReference type="Gene3D" id="3.30.450.40">
    <property type="match status" value="1"/>
</dbReference>
<keyword evidence="3" id="KW-0597">Phosphoprotein</keyword>
<dbReference type="InterPro" id="IPR003594">
    <property type="entry name" value="HATPase_dom"/>
</dbReference>
<evidence type="ECO:0000259" key="9">
    <source>
        <dbReference type="SMART" id="SM00387"/>
    </source>
</evidence>
<dbReference type="Gene3D" id="3.30.565.10">
    <property type="entry name" value="Histidine kinase-like ATPase, C-terminal domain"/>
    <property type="match status" value="1"/>
</dbReference>
<feature type="domain" description="Histidine kinase/HSP90-like ATPase" evidence="9">
    <location>
        <begin position="292"/>
        <end position="386"/>
    </location>
</feature>
<evidence type="ECO:0000256" key="3">
    <source>
        <dbReference type="ARBA" id="ARBA00022553"/>
    </source>
</evidence>
<keyword evidence="5" id="KW-0547">Nucleotide-binding</keyword>
<keyword evidence="6" id="KW-0418">Kinase</keyword>
<reference evidence="10 11" key="1">
    <citation type="submission" date="2020-03" db="EMBL/GenBank/DDBJ databases">
        <title>Roseomonas selenitidurans sp. nov. isolated from soil.</title>
        <authorList>
            <person name="Liu H."/>
        </authorList>
    </citation>
    <scope>NUCLEOTIDE SEQUENCE [LARGE SCALE GENOMIC DNA]</scope>
    <source>
        <strain evidence="10 11">JCM 15073</strain>
    </source>
</reference>
<gene>
    <name evidence="10" type="ORF">HB662_00175</name>
</gene>
<dbReference type="EMBL" id="JAAVTX010000001">
    <property type="protein sequence ID" value="NKE43173.1"/>
    <property type="molecule type" value="Genomic_DNA"/>
</dbReference>
<dbReference type="Pfam" id="PF07568">
    <property type="entry name" value="HisKA_2"/>
    <property type="match status" value="1"/>
</dbReference>
<accession>A0ABX1ESQ6</accession>
<evidence type="ECO:0000256" key="5">
    <source>
        <dbReference type="ARBA" id="ARBA00022741"/>
    </source>
</evidence>
<keyword evidence="7" id="KW-0067">ATP-binding</keyword>
<dbReference type="InterPro" id="IPR036890">
    <property type="entry name" value="HATPase_C_sf"/>
</dbReference>
<dbReference type="RefSeq" id="WP_168045983.1">
    <property type="nucleotide sequence ID" value="NZ_JAATJR010000001.1"/>
</dbReference>
<dbReference type="SMART" id="SM00065">
    <property type="entry name" value="GAF"/>
    <property type="match status" value="1"/>
</dbReference>
<keyword evidence="4" id="KW-0808">Transferase</keyword>
<evidence type="ECO:0000313" key="11">
    <source>
        <dbReference type="Proteomes" id="UP000765160"/>
    </source>
</evidence>
<feature type="domain" description="GAF" evidence="8">
    <location>
        <begin position="36"/>
        <end position="186"/>
    </location>
</feature>
<dbReference type="PANTHER" id="PTHR41523">
    <property type="entry name" value="TWO-COMPONENT SYSTEM SENSOR PROTEIN"/>
    <property type="match status" value="1"/>
</dbReference>
<dbReference type="InterPro" id="IPR011495">
    <property type="entry name" value="Sig_transdc_His_kin_sub2_dim/P"/>
</dbReference>
<evidence type="ECO:0000256" key="2">
    <source>
        <dbReference type="ARBA" id="ARBA00012438"/>
    </source>
</evidence>
<evidence type="ECO:0000259" key="8">
    <source>
        <dbReference type="SMART" id="SM00065"/>
    </source>
</evidence>
<dbReference type="InterPro" id="IPR003018">
    <property type="entry name" value="GAF"/>
</dbReference>
<evidence type="ECO:0000256" key="6">
    <source>
        <dbReference type="ARBA" id="ARBA00022777"/>
    </source>
</evidence>
<comment type="caution">
    <text evidence="10">The sequence shown here is derived from an EMBL/GenBank/DDBJ whole genome shotgun (WGS) entry which is preliminary data.</text>
</comment>
<dbReference type="InterPro" id="IPR029016">
    <property type="entry name" value="GAF-like_dom_sf"/>
</dbReference>
<dbReference type="EC" id="2.7.13.3" evidence="2"/>
<evidence type="ECO:0000256" key="4">
    <source>
        <dbReference type="ARBA" id="ARBA00022679"/>
    </source>
</evidence>
<evidence type="ECO:0000313" key="10">
    <source>
        <dbReference type="EMBL" id="NKE43173.1"/>
    </source>
</evidence>
<evidence type="ECO:0000256" key="1">
    <source>
        <dbReference type="ARBA" id="ARBA00000085"/>
    </source>
</evidence>
<dbReference type="SUPFAM" id="SSF55781">
    <property type="entry name" value="GAF domain-like"/>
    <property type="match status" value="1"/>
</dbReference>
<proteinExistence type="predicted"/>
<dbReference type="Pfam" id="PF02518">
    <property type="entry name" value="HATPase_c"/>
    <property type="match status" value="1"/>
</dbReference>
<dbReference type="Proteomes" id="UP000765160">
    <property type="component" value="Unassembled WGS sequence"/>
</dbReference>
<dbReference type="SMART" id="SM00387">
    <property type="entry name" value="HATPase_c"/>
    <property type="match status" value="1"/>
</dbReference>
<dbReference type="SUPFAM" id="SSF55874">
    <property type="entry name" value="ATPase domain of HSP90 chaperone/DNA topoisomerase II/histidine kinase"/>
    <property type="match status" value="1"/>
</dbReference>
<dbReference type="PANTHER" id="PTHR41523:SF8">
    <property type="entry name" value="ETHYLENE RESPONSE SENSOR PROTEIN"/>
    <property type="match status" value="1"/>
</dbReference>